<gene>
    <name evidence="1" type="ORF">DPM19_11905</name>
</gene>
<reference evidence="1 2" key="1">
    <citation type="submission" date="2018-06" db="EMBL/GenBank/DDBJ databases">
        <title>Actinomadura craniellae sp. nov. isolated from marine sponge Craniella sp.</title>
        <authorList>
            <person name="Li L."/>
            <person name="Xu Q.H."/>
            <person name="Lin H.W."/>
            <person name="Lu Y.H."/>
        </authorList>
    </citation>
    <scope>NUCLEOTIDE SEQUENCE [LARGE SCALE GENOMIC DNA]</scope>
    <source>
        <strain evidence="1 2">LHW63021</strain>
    </source>
</reference>
<accession>A0A365H8E2</accession>
<protein>
    <submittedName>
        <fullName evidence="1">Uncharacterized protein</fullName>
    </submittedName>
</protein>
<evidence type="ECO:0000313" key="2">
    <source>
        <dbReference type="Proteomes" id="UP000251891"/>
    </source>
</evidence>
<sequence length="245" mass="27392">MQQRLDRSENDVSAGGGPKVLDVVPGGYAPVRGFDGIWHRQQAPGHPRSFREYLVLRDEGRSAVWFSVRDSSFDLLTVTAFLEFLGEHRDLAFDGLSHHKEPLPRPVGRFGHALFCSPSLGGTHRAYPEIENSVAKAFPVFDCEIGDADTEAFVDARLRGTAPLPYSDWDRAPHPVIDLRYEIGECHQRTFKAVSRQRLDRVLDMPADAGPDAWLELRSFRGDLRRATPDRPIEDVDAFLLGTAG</sequence>
<proteinExistence type="predicted"/>
<keyword evidence="2" id="KW-1185">Reference proteome</keyword>
<dbReference type="Proteomes" id="UP000251891">
    <property type="component" value="Unassembled WGS sequence"/>
</dbReference>
<dbReference type="EMBL" id="QLYX01000004">
    <property type="protein sequence ID" value="RAY15394.1"/>
    <property type="molecule type" value="Genomic_DNA"/>
</dbReference>
<name>A0A365H8E2_9ACTN</name>
<dbReference type="AlphaFoldDB" id="A0A365H8E2"/>
<comment type="caution">
    <text evidence="1">The sequence shown here is derived from an EMBL/GenBank/DDBJ whole genome shotgun (WGS) entry which is preliminary data.</text>
</comment>
<evidence type="ECO:0000313" key="1">
    <source>
        <dbReference type="EMBL" id="RAY15394.1"/>
    </source>
</evidence>
<organism evidence="1 2">
    <name type="scientific">Actinomadura craniellae</name>
    <dbReference type="NCBI Taxonomy" id="2231787"/>
    <lineage>
        <taxon>Bacteria</taxon>
        <taxon>Bacillati</taxon>
        <taxon>Actinomycetota</taxon>
        <taxon>Actinomycetes</taxon>
        <taxon>Streptosporangiales</taxon>
        <taxon>Thermomonosporaceae</taxon>
        <taxon>Actinomadura</taxon>
    </lineage>
</organism>